<reference evidence="1" key="2">
    <citation type="submission" date="2021-09" db="EMBL/GenBank/DDBJ databases">
        <authorList>
            <person name="Gilroy R."/>
        </authorList>
    </citation>
    <scope>NUCLEOTIDE SEQUENCE</scope>
    <source>
        <strain evidence="1">ChiGjej6B6-11269</strain>
    </source>
</reference>
<protein>
    <submittedName>
        <fullName evidence="1">Lar family restriction alleviation protein</fullName>
    </submittedName>
</protein>
<evidence type="ECO:0000313" key="2">
    <source>
        <dbReference type="Proteomes" id="UP000786989"/>
    </source>
</evidence>
<gene>
    <name evidence="1" type="ORF">K8U77_06175</name>
</gene>
<proteinExistence type="predicted"/>
<dbReference type="Pfam" id="PF14354">
    <property type="entry name" value="Lar_restr_allev"/>
    <property type="match status" value="1"/>
</dbReference>
<dbReference type="EMBL" id="DYWI01000116">
    <property type="protein sequence ID" value="HJF65684.1"/>
    <property type="molecule type" value="Genomic_DNA"/>
</dbReference>
<comment type="caution">
    <text evidence="1">The sequence shown here is derived from an EMBL/GenBank/DDBJ whole genome shotgun (WGS) entry which is preliminary data.</text>
</comment>
<organism evidence="1 2">
    <name type="scientific">Slackia equolifaciens</name>
    <dbReference type="NCBI Taxonomy" id="498718"/>
    <lineage>
        <taxon>Bacteria</taxon>
        <taxon>Bacillati</taxon>
        <taxon>Actinomycetota</taxon>
        <taxon>Coriobacteriia</taxon>
        <taxon>Eggerthellales</taxon>
        <taxon>Eggerthellaceae</taxon>
        <taxon>Slackia</taxon>
    </lineage>
</organism>
<evidence type="ECO:0000313" key="1">
    <source>
        <dbReference type="EMBL" id="HJF65684.1"/>
    </source>
</evidence>
<dbReference type="Proteomes" id="UP000786989">
    <property type="component" value="Unassembled WGS sequence"/>
</dbReference>
<reference evidence="1" key="1">
    <citation type="journal article" date="2021" name="PeerJ">
        <title>Extensive microbial diversity within the chicken gut microbiome revealed by metagenomics and culture.</title>
        <authorList>
            <person name="Gilroy R."/>
            <person name="Ravi A."/>
            <person name="Getino M."/>
            <person name="Pursley I."/>
            <person name="Horton D.L."/>
            <person name="Alikhan N.F."/>
            <person name="Baker D."/>
            <person name="Gharbi K."/>
            <person name="Hall N."/>
            <person name="Watson M."/>
            <person name="Adriaenssens E.M."/>
            <person name="Foster-Nyarko E."/>
            <person name="Jarju S."/>
            <person name="Secka A."/>
            <person name="Antonio M."/>
            <person name="Oren A."/>
            <person name="Chaudhuri R.R."/>
            <person name="La Ragione R."/>
            <person name="Hildebrand F."/>
            <person name="Pallen M.J."/>
        </authorList>
    </citation>
    <scope>NUCLEOTIDE SEQUENCE</scope>
    <source>
        <strain evidence="1">ChiGjej6B6-11269</strain>
    </source>
</reference>
<name>A0A9D3A0R7_9ACTN</name>
<accession>A0A9D3A0R7</accession>
<sequence length="104" mass="11671">MNEELSPCPFCGGEAEMVTNRSGDNFVRCTNRQCAAKTGLHHENENGARLAWNRRAERTCRMELRWTDGEDGECYECSECGDIAFTHCDAPEYCPNCGAKVVDE</sequence>
<dbReference type="AlphaFoldDB" id="A0A9D3A0R7"/>